<dbReference type="PANTHER" id="PTHR48100">
    <property type="entry name" value="BROAD-SPECIFICITY PHOSPHATASE YOR283W-RELATED"/>
    <property type="match status" value="1"/>
</dbReference>
<evidence type="ECO:0000256" key="1">
    <source>
        <dbReference type="SAM" id="MobiDB-lite"/>
    </source>
</evidence>
<dbReference type="CDD" id="cd07067">
    <property type="entry name" value="HP_PGM_like"/>
    <property type="match status" value="1"/>
</dbReference>
<dbReference type="SMART" id="SM00855">
    <property type="entry name" value="PGAM"/>
    <property type="match status" value="1"/>
</dbReference>
<dbReference type="AlphaFoldDB" id="A0A1L9VQB1"/>
<sequence length="256" mass="28574">MVHNISARVFLIRHGETALSVGGKHTSFTDVPMSREGEGQVEETRDCYIGRNKLIDPENVVRIYTCPQKRTRRTVEILELGVQSQQSFLDRNDQSKTVSPLTGSQGNSSESMIQVTSWLNEWNYGEYEGLSLTEISARQPGGLDWVIWRDGCPGGETPEQVSARLDELIAEIRQSIEKNVTEWPGGRQIAHATRSARDIVCVGHGHILAALALRWAGKPLDHGIRLLMEPSSVAVLSFENDDLDRPAISLGRRMMR</sequence>
<dbReference type="OrthoDB" id="4818801at2759"/>
<dbReference type="Proteomes" id="UP000184300">
    <property type="component" value="Unassembled WGS sequence"/>
</dbReference>
<dbReference type="PANTHER" id="PTHR48100:SF15">
    <property type="entry name" value="SEDOHEPTULOSE 1,7-BISPHOSPHATASE"/>
    <property type="match status" value="1"/>
</dbReference>
<dbReference type="Gene3D" id="3.40.50.1240">
    <property type="entry name" value="Phosphoglycerate mutase-like"/>
    <property type="match status" value="1"/>
</dbReference>
<evidence type="ECO:0008006" key="4">
    <source>
        <dbReference type="Google" id="ProtNLM"/>
    </source>
</evidence>
<proteinExistence type="predicted"/>
<gene>
    <name evidence="2" type="ORF">ASPGLDRAFT_65259</name>
</gene>
<dbReference type="Pfam" id="PF00300">
    <property type="entry name" value="His_Phos_1"/>
    <property type="match status" value="2"/>
</dbReference>
<keyword evidence="3" id="KW-1185">Reference proteome</keyword>
<feature type="region of interest" description="Disordered" evidence="1">
    <location>
        <begin position="89"/>
        <end position="110"/>
    </location>
</feature>
<dbReference type="InterPro" id="IPR029033">
    <property type="entry name" value="His_PPase_superfam"/>
</dbReference>
<dbReference type="GO" id="GO:0050278">
    <property type="term" value="F:sedoheptulose-bisphosphatase activity"/>
    <property type="evidence" value="ECO:0007669"/>
    <property type="project" value="TreeGrafter"/>
</dbReference>
<organism evidence="2 3">
    <name type="scientific">Aspergillus glaucus CBS 516.65</name>
    <dbReference type="NCBI Taxonomy" id="1160497"/>
    <lineage>
        <taxon>Eukaryota</taxon>
        <taxon>Fungi</taxon>
        <taxon>Dikarya</taxon>
        <taxon>Ascomycota</taxon>
        <taxon>Pezizomycotina</taxon>
        <taxon>Eurotiomycetes</taxon>
        <taxon>Eurotiomycetidae</taxon>
        <taxon>Eurotiales</taxon>
        <taxon>Aspergillaceae</taxon>
        <taxon>Aspergillus</taxon>
        <taxon>Aspergillus subgen. Aspergillus</taxon>
    </lineage>
</organism>
<dbReference type="EMBL" id="KV878893">
    <property type="protein sequence ID" value="OJJ86099.1"/>
    <property type="molecule type" value="Genomic_DNA"/>
</dbReference>
<dbReference type="VEuPathDB" id="FungiDB:ASPGLDRAFT_65259"/>
<dbReference type="GeneID" id="34465134"/>
<evidence type="ECO:0000313" key="2">
    <source>
        <dbReference type="EMBL" id="OJJ86099.1"/>
    </source>
</evidence>
<accession>A0A1L9VQB1</accession>
<reference evidence="3" key="1">
    <citation type="journal article" date="2017" name="Genome Biol.">
        <title>Comparative genomics reveals high biological diversity and specific adaptations in the industrially and medically important fungal genus Aspergillus.</title>
        <authorList>
            <person name="de Vries R.P."/>
            <person name="Riley R."/>
            <person name="Wiebenga A."/>
            <person name="Aguilar-Osorio G."/>
            <person name="Amillis S."/>
            <person name="Uchima C.A."/>
            <person name="Anderluh G."/>
            <person name="Asadollahi M."/>
            <person name="Askin M."/>
            <person name="Barry K."/>
            <person name="Battaglia E."/>
            <person name="Bayram O."/>
            <person name="Benocci T."/>
            <person name="Braus-Stromeyer S.A."/>
            <person name="Caldana C."/>
            <person name="Canovas D."/>
            <person name="Cerqueira G.C."/>
            <person name="Chen F."/>
            <person name="Chen W."/>
            <person name="Choi C."/>
            <person name="Clum A."/>
            <person name="Dos Santos R.A."/>
            <person name="Damasio A.R."/>
            <person name="Diallinas G."/>
            <person name="Emri T."/>
            <person name="Fekete E."/>
            <person name="Flipphi M."/>
            <person name="Freyberg S."/>
            <person name="Gallo A."/>
            <person name="Gournas C."/>
            <person name="Habgood R."/>
            <person name="Hainaut M."/>
            <person name="Harispe M.L."/>
            <person name="Henrissat B."/>
            <person name="Hilden K.S."/>
            <person name="Hope R."/>
            <person name="Hossain A."/>
            <person name="Karabika E."/>
            <person name="Karaffa L."/>
            <person name="Karanyi Z."/>
            <person name="Krasevec N."/>
            <person name="Kuo A."/>
            <person name="Kusch H."/>
            <person name="LaButti K."/>
            <person name="Lagendijk E.L."/>
            <person name="Lapidus A."/>
            <person name="Levasseur A."/>
            <person name="Lindquist E."/>
            <person name="Lipzen A."/>
            <person name="Logrieco A.F."/>
            <person name="MacCabe A."/>
            <person name="Maekelae M.R."/>
            <person name="Malavazi I."/>
            <person name="Melin P."/>
            <person name="Meyer V."/>
            <person name="Mielnichuk N."/>
            <person name="Miskei M."/>
            <person name="Molnar A.P."/>
            <person name="Mule G."/>
            <person name="Ngan C.Y."/>
            <person name="Orejas M."/>
            <person name="Orosz E."/>
            <person name="Ouedraogo J.P."/>
            <person name="Overkamp K.M."/>
            <person name="Park H.-S."/>
            <person name="Perrone G."/>
            <person name="Piumi F."/>
            <person name="Punt P.J."/>
            <person name="Ram A.F."/>
            <person name="Ramon A."/>
            <person name="Rauscher S."/>
            <person name="Record E."/>
            <person name="Riano-Pachon D.M."/>
            <person name="Robert V."/>
            <person name="Roehrig J."/>
            <person name="Ruller R."/>
            <person name="Salamov A."/>
            <person name="Salih N.S."/>
            <person name="Samson R.A."/>
            <person name="Sandor E."/>
            <person name="Sanguinetti M."/>
            <person name="Schuetze T."/>
            <person name="Sepcic K."/>
            <person name="Shelest E."/>
            <person name="Sherlock G."/>
            <person name="Sophianopoulou V."/>
            <person name="Squina F.M."/>
            <person name="Sun H."/>
            <person name="Susca A."/>
            <person name="Todd R.B."/>
            <person name="Tsang A."/>
            <person name="Unkles S.E."/>
            <person name="van de Wiele N."/>
            <person name="van Rossen-Uffink D."/>
            <person name="Oliveira J.V."/>
            <person name="Vesth T.C."/>
            <person name="Visser J."/>
            <person name="Yu J.-H."/>
            <person name="Zhou M."/>
            <person name="Andersen M.R."/>
            <person name="Archer D.B."/>
            <person name="Baker S.E."/>
            <person name="Benoit I."/>
            <person name="Brakhage A.A."/>
            <person name="Braus G.H."/>
            <person name="Fischer R."/>
            <person name="Frisvad J.C."/>
            <person name="Goldman G.H."/>
            <person name="Houbraken J."/>
            <person name="Oakley B."/>
            <person name="Pocsi I."/>
            <person name="Scazzocchio C."/>
            <person name="Seiboth B."/>
            <person name="vanKuyk P.A."/>
            <person name="Wortman J."/>
            <person name="Dyer P.S."/>
            <person name="Grigoriev I.V."/>
        </authorList>
    </citation>
    <scope>NUCLEOTIDE SEQUENCE [LARGE SCALE GENOMIC DNA]</scope>
    <source>
        <strain evidence="3">CBS 516.65</strain>
    </source>
</reference>
<protein>
    <recommendedName>
        <fullName evidence="4">Phosphoglycerate mutase family protein</fullName>
    </recommendedName>
</protein>
<dbReference type="InterPro" id="IPR013078">
    <property type="entry name" value="His_Pase_superF_clade-1"/>
</dbReference>
<dbReference type="RefSeq" id="XP_022402793.1">
    <property type="nucleotide sequence ID" value="XM_022548874.1"/>
</dbReference>
<evidence type="ECO:0000313" key="3">
    <source>
        <dbReference type="Proteomes" id="UP000184300"/>
    </source>
</evidence>
<dbReference type="InterPro" id="IPR050275">
    <property type="entry name" value="PGM_Phosphatase"/>
</dbReference>
<dbReference type="GO" id="GO:0046390">
    <property type="term" value="P:ribose phosphate biosynthetic process"/>
    <property type="evidence" value="ECO:0007669"/>
    <property type="project" value="TreeGrafter"/>
</dbReference>
<dbReference type="SUPFAM" id="SSF53254">
    <property type="entry name" value="Phosphoglycerate mutase-like"/>
    <property type="match status" value="1"/>
</dbReference>
<dbReference type="STRING" id="1160497.A0A1L9VQB1"/>
<name>A0A1L9VQB1_ASPGL</name>